<dbReference type="AlphaFoldDB" id="A0AAD1T417"/>
<keyword evidence="3" id="KW-1185">Reference proteome</keyword>
<evidence type="ECO:0000256" key="1">
    <source>
        <dbReference type="SAM" id="MobiDB-lite"/>
    </source>
</evidence>
<feature type="compositionally biased region" description="Polar residues" evidence="1">
    <location>
        <begin position="76"/>
        <end position="86"/>
    </location>
</feature>
<evidence type="ECO:0000313" key="2">
    <source>
        <dbReference type="EMBL" id="CAH2314844.1"/>
    </source>
</evidence>
<organism evidence="2 3">
    <name type="scientific">Pelobates cultripes</name>
    <name type="common">Western spadefoot toad</name>
    <dbReference type="NCBI Taxonomy" id="61616"/>
    <lineage>
        <taxon>Eukaryota</taxon>
        <taxon>Metazoa</taxon>
        <taxon>Chordata</taxon>
        <taxon>Craniata</taxon>
        <taxon>Vertebrata</taxon>
        <taxon>Euteleostomi</taxon>
        <taxon>Amphibia</taxon>
        <taxon>Batrachia</taxon>
        <taxon>Anura</taxon>
        <taxon>Pelobatoidea</taxon>
        <taxon>Pelobatidae</taxon>
        <taxon>Pelobates</taxon>
    </lineage>
</organism>
<sequence length="92" mass="10462">MEKKIRFRWGFPFALIVNLPEGSHVITTPAEVPGFQKALNLPTSAVEDWTGLNGITTKQIPQKSKWQKTPRKRRNQTQPHADNTAPSREEPD</sequence>
<feature type="compositionally biased region" description="Basic residues" evidence="1">
    <location>
        <begin position="65"/>
        <end position="75"/>
    </location>
</feature>
<feature type="region of interest" description="Disordered" evidence="1">
    <location>
        <begin position="52"/>
        <end position="92"/>
    </location>
</feature>
<accession>A0AAD1T417</accession>
<proteinExistence type="predicted"/>
<gene>
    <name evidence="2" type="ORF">PECUL_23A061701</name>
</gene>
<protein>
    <submittedName>
        <fullName evidence="2">Uncharacterized protein</fullName>
    </submittedName>
</protein>
<evidence type="ECO:0000313" key="3">
    <source>
        <dbReference type="Proteomes" id="UP001295444"/>
    </source>
</evidence>
<name>A0AAD1T417_PELCU</name>
<dbReference type="EMBL" id="OW240920">
    <property type="protein sequence ID" value="CAH2314844.1"/>
    <property type="molecule type" value="Genomic_DNA"/>
</dbReference>
<dbReference type="Proteomes" id="UP001295444">
    <property type="component" value="Chromosome 09"/>
</dbReference>
<reference evidence="2" key="1">
    <citation type="submission" date="2022-03" db="EMBL/GenBank/DDBJ databases">
        <authorList>
            <person name="Alioto T."/>
            <person name="Alioto T."/>
            <person name="Gomez Garrido J."/>
        </authorList>
    </citation>
    <scope>NUCLEOTIDE SEQUENCE</scope>
</reference>
<feature type="compositionally biased region" description="Polar residues" evidence="1">
    <location>
        <begin position="53"/>
        <end position="64"/>
    </location>
</feature>